<name>A0A1B7P0U1_9EURO</name>
<dbReference type="Proteomes" id="UP000091918">
    <property type="component" value="Unassembled WGS sequence"/>
</dbReference>
<comment type="caution">
    <text evidence="3">The sequence shown here is derived from an EMBL/GenBank/DDBJ whole genome shotgun (WGS) entry which is preliminary data.</text>
</comment>
<sequence length="199" mass="22510">MKVFASTCTFDYSWEEVSTANWRKYCPWNDKSTHVVAVDILSRTLHPETGILRTERLITCNQSAPQWLLTLFGGSATSHVYEVSYVDPTSKRVTMCSTNLTWSNVLKVRETVTYQPLRGAPNTKTEFRQDAQITAVCSGWQKVKNKVEEASIERFSQNAKKRPRRLRGRARDESESVWGTTGIRGKGAGSMRPVFASLP</sequence>
<dbReference type="PROSITE" id="PS50904">
    <property type="entry name" value="PRELI_MSF1"/>
    <property type="match status" value="1"/>
</dbReference>
<evidence type="ECO:0000256" key="1">
    <source>
        <dbReference type="SAM" id="MobiDB-lite"/>
    </source>
</evidence>
<evidence type="ECO:0000259" key="2">
    <source>
        <dbReference type="PROSITE" id="PS50904"/>
    </source>
</evidence>
<evidence type="ECO:0000313" key="3">
    <source>
        <dbReference type="EMBL" id="OAX82639.1"/>
    </source>
</evidence>
<keyword evidence="4" id="KW-1185">Reference proteome</keyword>
<feature type="compositionally biased region" description="Basic residues" evidence="1">
    <location>
        <begin position="159"/>
        <end position="168"/>
    </location>
</feature>
<feature type="domain" description="PRELI/MSF1" evidence="2">
    <location>
        <begin position="1"/>
        <end position="178"/>
    </location>
</feature>
<dbReference type="PANTHER" id="PTHR11158">
    <property type="entry name" value="MSF1/PX19 RELATED"/>
    <property type="match status" value="1"/>
</dbReference>
<evidence type="ECO:0000313" key="4">
    <source>
        <dbReference type="Proteomes" id="UP000091918"/>
    </source>
</evidence>
<reference evidence="3 4" key="1">
    <citation type="submission" date="2015-07" db="EMBL/GenBank/DDBJ databases">
        <title>Emmonsia species relationships and genome sequence.</title>
        <authorList>
            <person name="Cuomo C.A."/>
            <person name="Schwartz I.S."/>
            <person name="Kenyon C."/>
            <person name="de Hoog G.S."/>
            <person name="Govender N.P."/>
            <person name="Botha A."/>
            <person name="Moreno L."/>
            <person name="de Vries M."/>
            <person name="Munoz J.F."/>
            <person name="Stielow J.B."/>
        </authorList>
    </citation>
    <scope>NUCLEOTIDE SEQUENCE [LARGE SCALE GENOMIC DNA]</scope>
    <source>
        <strain evidence="3 4">CBS 136260</strain>
    </source>
</reference>
<dbReference type="EMBL" id="LGUA01000276">
    <property type="protein sequence ID" value="OAX82639.1"/>
    <property type="molecule type" value="Genomic_DNA"/>
</dbReference>
<dbReference type="InterPro" id="IPR006797">
    <property type="entry name" value="PRELI/MSF1_dom"/>
</dbReference>
<gene>
    <name evidence="3" type="ORF">ACJ72_03001</name>
</gene>
<accession>A0A1B7P0U1</accession>
<dbReference type="InterPro" id="IPR037365">
    <property type="entry name" value="Slowmo/Ups"/>
</dbReference>
<proteinExistence type="predicted"/>
<feature type="region of interest" description="Disordered" evidence="1">
    <location>
        <begin position="156"/>
        <end position="199"/>
    </location>
</feature>
<dbReference type="OrthoDB" id="407630at2759"/>
<dbReference type="Pfam" id="PF04707">
    <property type="entry name" value="PRELI"/>
    <property type="match status" value="1"/>
</dbReference>
<organism evidence="3 4">
    <name type="scientific">Emergomyces africanus</name>
    <dbReference type="NCBI Taxonomy" id="1955775"/>
    <lineage>
        <taxon>Eukaryota</taxon>
        <taxon>Fungi</taxon>
        <taxon>Dikarya</taxon>
        <taxon>Ascomycota</taxon>
        <taxon>Pezizomycotina</taxon>
        <taxon>Eurotiomycetes</taxon>
        <taxon>Eurotiomycetidae</taxon>
        <taxon>Onygenales</taxon>
        <taxon>Ajellomycetaceae</taxon>
        <taxon>Emergomyces</taxon>
    </lineage>
</organism>
<dbReference type="STRING" id="1658172.A0A1B7P0U1"/>
<protein>
    <recommendedName>
        <fullName evidence="2">PRELI/MSF1 domain-containing protein</fullName>
    </recommendedName>
</protein>
<dbReference type="GO" id="GO:0005758">
    <property type="term" value="C:mitochondrial intermembrane space"/>
    <property type="evidence" value="ECO:0007669"/>
    <property type="project" value="InterPro"/>
</dbReference>
<dbReference type="AlphaFoldDB" id="A0A1B7P0U1"/>